<protein>
    <submittedName>
        <fullName evidence="7">Substrate-binding domain-containing protein</fullName>
    </submittedName>
</protein>
<dbReference type="PANTHER" id="PTHR46847">
    <property type="entry name" value="D-ALLOSE-BINDING PERIPLASMIC PROTEIN-RELATED"/>
    <property type="match status" value="1"/>
</dbReference>
<evidence type="ECO:0000256" key="4">
    <source>
        <dbReference type="SAM" id="MobiDB-lite"/>
    </source>
</evidence>
<reference evidence="7" key="1">
    <citation type="journal article" date="2021" name="PeerJ">
        <title>Extensive microbial diversity within the chicken gut microbiome revealed by metagenomics and culture.</title>
        <authorList>
            <person name="Gilroy R."/>
            <person name="Ravi A."/>
            <person name="Getino M."/>
            <person name="Pursley I."/>
            <person name="Horton D.L."/>
            <person name="Alikhan N.F."/>
            <person name="Baker D."/>
            <person name="Gharbi K."/>
            <person name="Hall N."/>
            <person name="Watson M."/>
            <person name="Adriaenssens E.M."/>
            <person name="Foster-Nyarko E."/>
            <person name="Jarju S."/>
            <person name="Secka A."/>
            <person name="Antonio M."/>
            <person name="Oren A."/>
            <person name="Chaudhuri R.R."/>
            <person name="La Ragione R."/>
            <person name="Hildebrand F."/>
            <person name="Pallen M.J."/>
        </authorList>
    </citation>
    <scope>NUCLEOTIDE SEQUENCE</scope>
    <source>
        <strain evidence="7">578</strain>
    </source>
</reference>
<evidence type="ECO:0000313" key="8">
    <source>
        <dbReference type="Proteomes" id="UP000715651"/>
    </source>
</evidence>
<dbReference type="SUPFAM" id="SSF53822">
    <property type="entry name" value="Periplasmic binding protein-like I"/>
    <property type="match status" value="2"/>
</dbReference>
<sequence length="467" mass="48471">MTRLRVVTALSSASLATALLVSLAACGASPARPAAANQGSQPAYCETSTDDEAAGSSDKKGSDSAGDEAAHSSDDAADSNGKSSADTSSRSSSRSSSDSTDHAGLTQQQMDSICSATALTGQLKNKTIAYIGIAGVGAFARHARADIQRFVTAGGFSLTTDHMLTSNDPLEQVSAFDKAISARVAAIILYPAEQTGWQEELEKARVAGIPVIVVGSPVQTTHDDHGTVDTTTAGDTTASGDTTTSSGTSTHEDTTTNKSKQKADGEEEAPLVASFVGPSDEWAGEQAAEYVNSLDSSEKGAKLTGLVISGALGSPQAQGREKGWESKLSSSVRVVETQHGDWTRQSGHDLTADILARHPSTPIDFIFAANDSMAIGASQAAQEAGITPQIISIDGTRAGLQALVNGSLSRVIEYNPQMGVDTVHALTAVLGHRLDPEKYPTIPRVYRVPSQIFTAASARAALAYRKY</sequence>
<feature type="domain" description="Periplasmic binding protein" evidence="6">
    <location>
        <begin position="136"/>
        <end position="236"/>
    </location>
</feature>
<feature type="region of interest" description="Disordered" evidence="4">
    <location>
        <begin position="218"/>
        <end position="268"/>
    </location>
</feature>
<reference evidence="7" key="2">
    <citation type="submission" date="2021-09" db="EMBL/GenBank/DDBJ databases">
        <authorList>
            <person name="Gilroy R."/>
        </authorList>
    </citation>
    <scope>NUCLEOTIDE SEQUENCE</scope>
    <source>
        <strain evidence="7">578</strain>
    </source>
</reference>
<keyword evidence="3 5" id="KW-0732">Signal</keyword>
<dbReference type="InterPro" id="IPR028082">
    <property type="entry name" value="Peripla_BP_I"/>
</dbReference>
<comment type="subcellular location">
    <subcellularLocation>
        <location evidence="1">Cell envelope</location>
    </subcellularLocation>
</comment>
<evidence type="ECO:0000313" key="7">
    <source>
        <dbReference type="EMBL" id="HJF18307.1"/>
    </source>
</evidence>
<feature type="region of interest" description="Disordered" evidence="4">
    <location>
        <begin position="31"/>
        <end position="106"/>
    </location>
</feature>
<dbReference type="GO" id="GO:0030313">
    <property type="term" value="C:cell envelope"/>
    <property type="evidence" value="ECO:0007669"/>
    <property type="project" value="UniProtKB-SubCell"/>
</dbReference>
<dbReference type="PANTHER" id="PTHR46847:SF1">
    <property type="entry name" value="D-ALLOSE-BINDING PERIPLASMIC PROTEIN-RELATED"/>
    <property type="match status" value="1"/>
</dbReference>
<evidence type="ECO:0000259" key="6">
    <source>
        <dbReference type="Pfam" id="PF13407"/>
    </source>
</evidence>
<feature type="signal peptide" evidence="5">
    <location>
        <begin position="1"/>
        <end position="27"/>
    </location>
</feature>
<comment type="caution">
    <text evidence="7">The sequence shown here is derived from an EMBL/GenBank/DDBJ whole genome shotgun (WGS) entry which is preliminary data.</text>
</comment>
<feature type="chain" id="PRO_5038559077" evidence="5">
    <location>
        <begin position="28"/>
        <end position="467"/>
    </location>
</feature>
<evidence type="ECO:0000256" key="1">
    <source>
        <dbReference type="ARBA" id="ARBA00004196"/>
    </source>
</evidence>
<evidence type="ECO:0000256" key="5">
    <source>
        <dbReference type="SAM" id="SignalP"/>
    </source>
</evidence>
<feature type="compositionally biased region" description="Low complexity" evidence="4">
    <location>
        <begin position="83"/>
        <end position="98"/>
    </location>
</feature>
<dbReference type="Proteomes" id="UP000715651">
    <property type="component" value="Unassembled WGS sequence"/>
</dbReference>
<dbReference type="AlphaFoldDB" id="A0A921KAT6"/>
<comment type="similarity">
    <text evidence="2">Belongs to the bacterial solute-binding protein 2 family.</text>
</comment>
<dbReference type="PROSITE" id="PS51257">
    <property type="entry name" value="PROKAR_LIPOPROTEIN"/>
    <property type="match status" value="1"/>
</dbReference>
<feature type="domain" description="Periplasmic binding protein" evidence="6">
    <location>
        <begin position="268"/>
        <end position="430"/>
    </location>
</feature>
<dbReference type="EMBL" id="DYWK01000006">
    <property type="protein sequence ID" value="HJF18307.1"/>
    <property type="molecule type" value="Genomic_DNA"/>
</dbReference>
<dbReference type="Gene3D" id="3.40.50.2300">
    <property type="match status" value="3"/>
</dbReference>
<evidence type="ECO:0000256" key="2">
    <source>
        <dbReference type="ARBA" id="ARBA00007639"/>
    </source>
</evidence>
<name>A0A921KAT6_9BIFI</name>
<evidence type="ECO:0000256" key="3">
    <source>
        <dbReference type="ARBA" id="ARBA00022729"/>
    </source>
</evidence>
<gene>
    <name evidence="7" type="ORF">K8U78_04025</name>
</gene>
<feature type="compositionally biased region" description="Basic and acidic residues" evidence="4">
    <location>
        <begin position="57"/>
        <end position="74"/>
    </location>
</feature>
<proteinExistence type="inferred from homology"/>
<dbReference type="Pfam" id="PF13407">
    <property type="entry name" value="Peripla_BP_4"/>
    <property type="match status" value="2"/>
</dbReference>
<feature type="compositionally biased region" description="Low complexity" evidence="4">
    <location>
        <begin position="228"/>
        <end position="249"/>
    </location>
</feature>
<accession>A0A921KAT6</accession>
<dbReference type="InterPro" id="IPR025997">
    <property type="entry name" value="SBP_2_dom"/>
</dbReference>
<organism evidence="7 8">
    <name type="scientific">Aeriscardovia aeriphila</name>
    <dbReference type="NCBI Taxonomy" id="218139"/>
    <lineage>
        <taxon>Bacteria</taxon>
        <taxon>Bacillati</taxon>
        <taxon>Actinomycetota</taxon>
        <taxon>Actinomycetes</taxon>
        <taxon>Bifidobacteriales</taxon>
        <taxon>Bifidobacteriaceae</taxon>
        <taxon>Aeriscardovia</taxon>
    </lineage>
</organism>
<dbReference type="GO" id="GO:0030246">
    <property type="term" value="F:carbohydrate binding"/>
    <property type="evidence" value="ECO:0007669"/>
    <property type="project" value="UniProtKB-ARBA"/>
</dbReference>